<accession>A0AAD7GIH9</accession>
<gene>
    <name evidence="2" type="ORF">B0H17DRAFT_1061546</name>
</gene>
<dbReference type="GO" id="GO:0003955">
    <property type="term" value="F:NAD(P)H dehydrogenase (quinone) activity"/>
    <property type="evidence" value="ECO:0007669"/>
    <property type="project" value="TreeGrafter"/>
</dbReference>
<reference evidence="2" key="1">
    <citation type="submission" date="2023-03" db="EMBL/GenBank/DDBJ databases">
        <title>Massive genome expansion in bonnet fungi (Mycena s.s.) driven by repeated elements and novel gene families across ecological guilds.</title>
        <authorList>
            <consortium name="Lawrence Berkeley National Laboratory"/>
            <person name="Harder C.B."/>
            <person name="Miyauchi S."/>
            <person name="Viragh M."/>
            <person name="Kuo A."/>
            <person name="Thoen E."/>
            <person name="Andreopoulos B."/>
            <person name="Lu D."/>
            <person name="Skrede I."/>
            <person name="Drula E."/>
            <person name="Henrissat B."/>
            <person name="Morin E."/>
            <person name="Kohler A."/>
            <person name="Barry K."/>
            <person name="LaButti K."/>
            <person name="Morin E."/>
            <person name="Salamov A."/>
            <person name="Lipzen A."/>
            <person name="Mereny Z."/>
            <person name="Hegedus B."/>
            <person name="Baldrian P."/>
            <person name="Stursova M."/>
            <person name="Weitz H."/>
            <person name="Taylor A."/>
            <person name="Grigoriev I.V."/>
            <person name="Nagy L.G."/>
            <person name="Martin F."/>
            <person name="Kauserud H."/>
        </authorList>
    </citation>
    <scope>NUCLEOTIDE SEQUENCE</scope>
    <source>
        <strain evidence="2">CBHHK067</strain>
    </source>
</reference>
<dbReference type="PANTHER" id="PTHR30546">
    <property type="entry name" value="FLAVODOXIN-RELATED PROTEIN WRBA-RELATED"/>
    <property type="match status" value="1"/>
</dbReference>
<organism evidence="2 3">
    <name type="scientific">Mycena rosella</name>
    <name type="common">Pink bonnet</name>
    <name type="synonym">Agaricus rosellus</name>
    <dbReference type="NCBI Taxonomy" id="1033263"/>
    <lineage>
        <taxon>Eukaryota</taxon>
        <taxon>Fungi</taxon>
        <taxon>Dikarya</taxon>
        <taxon>Basidiomycota</taxon>
        <taxon>Agaricomycotina</taxon>
        <taxon>Agaricomycetes</taxon>
        <taxon>Agaricomycetidae</taxon>
        <taxon>Agaricales</taxon>
        <taxon>Marasmiineae</taxon>
        <taxon>Mycenaceae</taxon>
        <taxon>Mycena</taxon>
    </lineage>
</organism>
<dbReference type="SUPFAM" id="SSF52218">
    <property type="entry name" value="Flavoproteins"/>
    <property type="match status" value="1"/>
</dbReference>
<protein>
    <submittedName>
        <fullName evidence="2">Uncharacterized protein</fullName>
    </submittedName>
</protein>
<comment type="similarity">
    <text evidence="1">Belongs to the WrbA family.</text>
</comment>
<evidence type="ECO:0000256" key="1">
    <source>
        <dbReference type="ARBA" id="ARBA00006961"/>
    </source>
</evidence>
<name>A0AAD7GIH9_MYCRO</name>
<dbReference type="EMBL" id="JARKIE010000052">
    <property type="protein sequence ID" value="KAJ7692472.1"/>
    <property type="molecule type" value="Genomic_DNA"/>
</dbReference>
<proteinExistence type="inferred from homology"/>
<keyword evidence="3" id="KW-1185">Reference proteome</keyword>
<comment type="caution">
    <text evidence="2">The sequence shown here is derived from an EMBL/GenBank/DDBJ whole genome shotgun (WGS) entry which is preliminary data.</text>
</comment>
<dbReference type="AlphaFoldDB" id="A0AAD7GIH9"/>
<evidence type="ECO:0000313" key="3">
    <source>
        <dbReference type="Proteomes" id="UP001221757"/>
    </source>
</evidence>
<dbReference type="Proteomes" id="UP001221757">
    <property type="component" value="Unassembled WGS sequence"/>
</dbReference>
<dbReference type="PANTHER" id="PTHR30546:SF23">
    <property type="entry name" value="FLAVOPROTEIN-LIKE PROTEIN YCP4-RELATED"/>
    <property type="match status" value="1"/>
</dbReference>
<evidence type="ECO:0000313" key="2">
    <source>
        <dbReference type="EMBL" id="KAJ7692472.1"/>
    </source>
</evidence>
<dbReference type="GO" id="GO:0016020">
    <property type="term" value="C:membrane"/>
    <property type="evidence" value="ECO:0007669"/>
    <property type="project" value="TreeGrafter"/>
</dbReference>
<dbReference type="InterPro" id="IPR029039">
    <property type="entry name" value="Flavoprotein-like_sf"/>
</dbReference>
<sequence>MHQVAETLPKEVLDLMHAPPKPPLPIITPEILATYDAFLMGVPTRFGNYPAQWKAFWDSTTGLWMHGARGKVWGCLREYLELQGRAGNQVLEYDEVSLMPCGASSLTSSPDSTLVHHGVIHVPLGYVHTFKQLEAPHGAPAPTPGRTARASRARGRPYLGEVVLGYFKRAF</sequence>
<dbReference type="Gene3D" id="3.40.50.360">
    <property type="match status" value="1"/>
</dbReference>